<protein>
    <recommendedName>
        <fullName evidence="3">DnaB/C C-terminal domain-containing protein</fullName>
    </recommendedName>
</protein>
<evidence type="ECO:0000313" key="5">
    <source>
        <dbReference type="Proteomes" id="UP000050898"/>
    </source>
</evidence>
<comment type="similarity">
    <text evidence="1">Belongs to the DnaB/DnaD family.</text>
</comment>
<name>J0UQJ9_9LACO</name>
<evidence type="ECO:0000256" key="1">
    <source>
        <dbReference type="ARBA" id="ARBA00093462"/>
    </source>
</evidence>
<dbReference type="InterPro" id="IPR053162">
    <property type="entry name" value="DnaD"/>
</dbReference>
<dbReference type="Proteomes" id="UP000050898">
    <property type="component" value="Unassembled WGS sequence"/>
</dbReference>
<feature type="domain" description="DnaB/C C-terminal" evidence="3">
    <location>
        <begin position="159"/>
        <end position="218"/>
    </location>
</feature>
<proteinExistence type="inferred from homology"/>
<dbReference type="Pfam" id="PF13730">
    <property type="entry name" value="HTH_36"/>
    <property type="match status" value="1"/>
</dbReference>
<dbReference type="InterPro" id="IPR006343">
    <property type="entry name" value="DnaB/C_C"/>
</dbReference>
<evidence type="ECO:0000313" key="4">
    <source>
        <dbReference type="EMBL" id="KRN08057.1"/>
    </source>
</evidence>
<dbReference type="NCBIfam" id="TIGR01446">
    <property type="entry name" value="DnaD_dom"/>
    <property type="match status" value="1"/>
</dbReference>
<organism evidence="4 5">
    <name type="scientific">Liquorilactobacillus mali KCTC 3596 = DSM 20444</name>
    <dbReference type="NCBI Taxonomy" id="1046596"/>
    <lineage>
        <taxon>Bacteria</taxon>
        <taxon>Bacillati</taxon>
        <taxon>Bacillota</taxon>
        <taxon>Bacilli</taxon>
        <taxon>Lactobacillales</taxon>
        <taxon>Lactobacillaceae</taxon>
        <taxon>Liquorilactobacillus</taxon>
    </lineage>
</organism>
<comment type="caution">
    <text evidence="4">The sequence shown here is derived from an EMBL/GenBank/DDBJ whole genome shotgun (WGS) entry which is preliminary data.</text>
</comment>
<sequence length="252" mass="28782">MAEQPSYFSILTASVRYDPRLKKFADEKVLFSEITALSNKYGYCTASNKYFSKLYDRPIPTISKWINHLKELGYLKVEMVREGKEIKQRKLFPNANPIHADVNTYSRRTEGGIHADVKGGINVDVKENNTSINNTSINKEVEEESNAFTAYQLTGATLTGLTQPIFADYVSSLGDELVKHAIEVMSMQAQRPNFNYLRTILENYINGQIKTVEQAKKFENKFKNRGNPKENKKKHGYFKGSDDPNAYDEGLW</sequence>
<dbReference type="PANTHER" id="PTHR37293">
    <property type="entry name" value="PHAGE REPLICATION PROTEIN-RELATED"/>
    <property type="match status" value="1"/>
</dbReference>
<dbReference type="GeneID" id="98316654"/>
<dbReference type="AlphaFoldDB" id="J0UQJ9"/>
<accession>J0UQJ9</accession>
<dbReference type="PANTHER" id="PTHR37293:SF5">
    <property type="entry name" value="DNA REPLICATION PROTEIN"/>
    <property type="match status" value="1"/>
</dbReference>
<dbReference type="Pfam" id="PF07261">
    <property type="entry name" value="DnaB_2"/>
    <property type="match status" value="1"/>
</dbReference>
<gene>
    <name evidence="4" type="ORF">FD00_GL002401</name>
</gene>
<feature type="region of interest" description="Disordered" evidence="2">
    <location>
        <begin position="222"/>
        <end position="252"/>
    </location>
</feature>
<keyword evidence="5" id="KW-1185">Reference proteome</keyword>
<reference evidence="4 5" key="1">
    <citation type="journal article" date="2015" name="Genome Announc.">
        <title>Expanding the biotechnology potential of lactobacilli through comparative genomics of 213 strains and associated genera.</title>
        <authorList>
            <person name="Sun Z."/>
            <person name="Harris H.M."/>
            <person name="McCann A."/>
            <person name="Guo C."/>
            <person name="Argimon S."/>
            <person name="Zhang W."/>
            <person name="Yang X."/>
            <person name="Jeffery I.B."/>
            <person name="Cooney J.C."/>
            <person name="Kagawa T.F."/>
            <person name="Liu W."/>
            <person name="Song Y."/>
            <person name="Salvetti E."/>
            <person name="Wrobel A."/>
            <person name="Rasinkangas P."/>
            <person name="Parkhill J."/>
            <person name="Rea M.C."/>
            <person name="O'Sullivan O."/>
            <person name="Ritari J."/>
            <person name="Douillard F.P."/>
            <person name="Paul Ross R."/>
            <person name="Yang R."/>
            <person name="Briner A.E."/>
            <person name="Felis G.E."/>
            <person name="de Vos W.M."/>
            <person name="Barrangou R."/>
            <person name="Klaenhammer T.R."/>
            <person name="Caufield P.W."/>
            <person name="Cui Y."/>
            <person name="Zhang H."/>
            <person name="O'Toole P.W."/>
        </authorList>
    </citation>
    <scope>NUCLEOTIDE SEQUENCE [LARGE SCALE GENOMIC DNA]</scope>
    <source>
        <strain evidence="4 5">DSM 20444</strain>
    </source>
</reference>
<evidence type="ECO:0000259" key="3">
    <source>
        <dbReference type="Pfam" id="PF07261"/>
    </source>
</evidence>
<dbReference type="Gene3D" id="1.10.10.630">
    <property type="entry name" value="DnaD domain-like"/>
    <property type="match status" value="1"/>
</dbReference>
<dbReference type="RefSeq" id="WP_003690562.1">
    <property type="nucleotide sequence ID" value="NZ_AKKT01000147.1"/>
</dbReference>
<dbReference type="EMBL" id="AYYH01000084">
    <property type="protein sequence ID" value="KRN08057.1"/>
    <property type="molecule type" value="Genomic_DNA"/>
</dbReference>
<dbReference type="SUPFAM" id="SSF158499">
    <property type="entry name" value="DnaD domain-like"/>
    <property type="match status" value="1"/>
</dbReference>
<dbReference type="InterPro" id="IPR034829">
    <property type="entry name" value="DnaD-like_sf"/>
</dbReference>
<evidence type="ECO:0000256" key="2">
    <source>
        <dbReference type="SAM" id="MobiDB-lite"/>
    </source>
</evidence>
<dbReference type="OrthoDB" id="1258529at2"/>
<dbReference type="PATRIC" id="fig|1046596.6.peg.2524"/>